<sequence length="354" mass="38032">MDQKIDPLCALIRLAPVGVMLLVHCVHVVPSATNPLDLARGRPKVYYVSVRWPTDGECLQRVLRYGFSVNAFENNRWTLLTHLFIHGSTDHLASNLFSLSSALMEFGGTDLHSNMTEWRVLTNVRRMLGSVAVMVIGGVVGGLGFQLLYNDSKMLPYRRELERLRGGSGHAAAGDGVAGKLAHAVQHAGEQLTAAVKGGGGGSAAMPPPNATSATIAISSDNVFSRALAGAGRHLSSWKAQAQLKLQEHMNDSMFMCGASAGICAVAGFNVTYYRRPMCALCIVLPELITFGQQLYAGRSGGGEGFWYTLLPGTTVGHAAHVGGFLAGVAMGTIARQLWPRRVFRRNGREVEQN</sequence>
<feature type="transmembrane region" description="Helical" evidence="5">
    <location>
        <begin position="278"/>
        <end position="296"/>
    </location>
</feature>
<keyword evidence="2 5" id="KW-0812">Transmembrane</keyword>
<dbReference type="GO" id="GO:0004252">
    <property type="term" value="F:serine-type endopeptidase activity"/>
    <property type="evidence" value="ECO:0007669"/>
    <property type="project" value="TreeGrafter"/>
</dbReference>
<dbReference type="GO" id="GO:0016020">
    <property type="term" value="C:membrane"/>
    <property type="evidence" value="ECO:0007669"/>
    <property type="project" value="UniProtKB-SubCell"/>
</dbReference>
<feature type="transmembrane region" description="Helical" evidence="5">
    <location>
        <begin position="253"/>
        <end position="271"/>
    </location>
</feature>
<comment type="subcellular location">
    <subcellularLocation>
        <location evidence="1">Membrane</location>
        <topology evidence="1">Multi-pass membrane protein</topology>
    </subcellularLocation>
</comment>
<evidence type="ECO:0000256" key="3">
    <source>
        <dbReference type="ARBA" id="ARBA00022989"/>
    </source>
</evidence>
<dbReference type="EMBL" id="ATMH01008564">
    <property type="protein sequence ID" value="EPY21398.1"/>
    <property type="molecule type" value="Genomic_DNA"/>
</dbReference>
<gene>
    <name evidence="7" type="ORF">STCU_05897</name>
    <name evidence="6" type="ORF">STCU_08564</name>
</gene>
<dbReference type="InterPro" id="IPR035952">
    <property type="entry name" value="Rhomboid-like_sf"/>
</dbReference>
<reference evidence="6" key="2">
    <citation type="submission" date="2013-03" db="EMBL/GenBank/DDBJ databases">
        <authorList>
            <person name="Motta M.C.M."/>
            <person name="Martins A.C.A."/>
            <person name="Preta C.M.C.C."/>
            <person name="Silva R."/>
            <person name="de Souza S.S."/>
            <person name="Klein C.C."/>
            <person name="de Almeida L.G.P."/>
            <person name="Cunha O.L."/>
            <person name="Colabardini A.C."/>
            <person name="Lima B.A."/>
            <person name="Machado C.R."/>
            <person name="Soares C.M.A."/>
            <person name="de Menezes C.B.A."/>
            <person name="Bartolomeu D.C."/>
            <person name="Grisard E.C."/>
            <person name="Fantinatti-Garboggini F."/>
            <person name="Rodrigues-Luiz G.F."/>
            <person name="Wagner G."/>
            <person name="Goldman G.H."/>
            <person name="Fietto J.L.R."/>
            <person name="Ciapina L.P."/>
            <person name="Brocchi M."/>
            <person name="Elias M.C."/>
            <person name="Goldman M.H.S."/>
            <person name="Sagot M.-F."/>
            <person name="Pereira M."/>
            <person name="Stoco P.H."/>
            <person name="Teixeira S.M.R."/>
            <person name="de Mendonca-Neto R.P."/>
            <person name="Maciel T.E.F."/>
            <person name="Mendes T.A.O."/>
            <person name="Urmenyi T.P."/>
            <person name="Teixeira M.M.G."/>
            <person name="de Camargo E.F.P."/>
            <person name="de Sousa W."/>
            <person name="Schenkman S."/>
            <person name="de Vasconcelos A.T.R."/>
        </authorList>
    </citation>
    <scope>NUCLEOTIDE SEQUENCE</scope>
</reference>
<evidence type="ECO:0000313" key="7">
    <source>
        <dbReference type="EMBL" id="EPY27146.1"/>
    </source>
</evidence>
<evidence type="ECO:0000256" key="2">
    <source>
        <dbReference type="ARBA" id="ARBA00022692"/>
    </source>
</evidence>
<dbReference type="EMBL" id="ATMH01005897">
    <property type="protein sequence ID" value="EPY27146.1"/>
    <property type="molecule type" value="Genomic_DNA"/>
</dbReference>
<name>S9TXM9_9TRYP</name>
<dbReference type="Proteomes" id="UP000015354">
    <property type="component" value="Unassembled WGS sequence"/>
</dbReference>
<feature type="transmembrane region" description="Helical" evidence="5">
    <location>
        <begin position="127"/>
        <end position="149"/>
    </location>
</feature>
<feature type="transmembrane region" description="Helical" evidence="5">
    <location>
        <begin position="316"/>
        <end position="339"/>
    </location>
</feature>
<organism evidence="6 8">
    <name type="scientific">Strigomonas culicis</name>
    <dbReference type="NCBI Taxonomy" id="28005"/>
    <lineage>
        <taxon>Eukaryota</taxon>
        <taxon>Discoba</taxon>
        <taxon>Euglenozoa</taxon>
        <taxon>Kinetoplastea</taxon>
        <taxon>Metakinetoplastina</taxon>
        <taxon>Trypanosomatida</taxon>
        <taxon>Trypanosomatidae</taxon>
        <taxon>Strigomonadinae</taxon>
        <taxon>Strigomonas</taxon>
    </lineage>
</organism>
<evidence type="ECO:0000313" key="6">
    <source>
        <dbReference type="EMBL" id="EPY21398.1"/>
    </source>
</evidence>
<reference evidence="6 8" key="1">
    <citation type="journal article" date="2013" name="PLoS ONE">
        <title>Predicting the Proteins of Angomonas deanei, Strigomonas culicis and Their Respective Endosymbionts Reveals New Aspects of the Trypanosomatidae Family.</title>
        <authorList>
            <person name="Motta M.C."/>
            <person name="Martins A.C."/>
            <person name="de Souza S.S."/>
            <person name="Catta-Preta C.M."/>
            <person name="Silva R."/>
            <person name="Klein C.C."/>
            <person name="de Almeida L.G."/>
            <person name="de Lima Cunha O."/>
            <person name="Ciapina L.P."/>
            <person name="Brocchi M."/>
            <person name="Colabardini A.C."/>
            <person name="de Araujo Lima B."/>
            <person name="Machado C.R."/>
            <person name="de Almeida Soares C.M."/>
            <person name="Probst C.M."/>
            <person name="de Menezes C.B."/>
            <person name="Thompson C.E."/>
            <person name="Bartholomeu D.C."/>
            <person name="Gradia D.F."/>
            <person name="Pavoni D.P."/>
            <person name="Grisard E.C."/>
            <person name="Fantinatti-Garboggini F."/>
            <person name="Marchini F.K."/>
            <person name="Rodrigues-Luiz G.F."/>
            <person name="Wagner G."/>
            <person name="Goldman G.H."/>
            <person name="Fietto J.L."/>
            <person name="Elias M.C."/>
            <person name="Goldman M.H."/>
            <person name="Sagot M.F."/>
            <person name="Pereira M."/>
            <person name="Stoco P.H."/>
            <person name="de Mendonca-Neto R.P."/>
            <person name="Teixeira S.M."/>
            <person name="Maciel T.E."/>
            <person name="de Oliveira Mendes T.A."/>
            <person name="Urmenyi T.P."/>
            <person name="de Souza W."/>
            <person name="Schenkman S."/>
            <person name="de Vasconcelos A.T."/>
        </authorList>
    </citation>
    <scope>NUCLEOTIDE SEQUENCE [LARGE SCALE GENOMIC DNA]</scope>
</reference>
<keyword evidence="4 5" id="KW-0472">Membrane</keyword>
<dbReference type="Gene3D" id="1.20.1540.10">
    <property type="entry name" value="Rhomboid-like"/>
    <property type="match status" value="1"/>
</dbReference>
<protein>
    <submittedName>
        <fullName evidence="7">Rhomboid-like protein</fullName>
    </submittedName>
    <submittedName>
        <fullName evidence="6">Serine peptidase, Clan S-, family S54</fullName>
    </submittedName>
</protein>
<dbReference type="OrthoDB" id="273673at2759"/>
<keyword evidence="3 5" id="KW-1133">Transmembrane helix</keyword>
<dbReference type="PANTHER" id="PTHR43066:SF11">
    <property type="entry name" value="PEPTIDASE S54 RHOMBOID DOMAIN-CONTAINING PROTEIN"/>
    <property type="match status" value="1"/>
</dbReference>
<evidence type="ECO:0000256" key="1">
    <source>
        <dbReference type="ARBA" id="ARBA00004141"/>
    </source>
</evidence>
<proteinExistence type="predicted"/>
<accession>S9TXM9</accession>
<comment type="caution">
    <text evidence="6">The sequence shown here is derived from an EMBL/GenBank/DDBJ whole genome shotgun (WGS) entry which is preliminary data.</text>
</comment>
<evidence type="ECO:0000256" key="4">
    <source>
        <dbReference type="ARBA" id="ARBA00023136"/>
    </source>
</evidence>
<evidence type="ECO:0000313" key="8">
    <source>
        <dbReference type="Proteomes" id="UP000015354"/>
    </source>
</evidence>
<dbReference type="AlphaFoldDB" id="S9TXM9"/>
<keyword evidence="8" id="KW-1185">Reference proteome</keyword>
<dbReference type="PANTHER" id="PTHR43066">
    <property type="entry name" value="RHOMBOID-RELATED PROTEIN"/>
    <property type="match status" value="1"/>
</dbReference>
<dbReference type="SUPFAM" id="SSF144091">
    <property type="entry name" value="Rhomboid-like"/>
    <property type="match status" value="1"/>
</dbReference>
<evidence type="ECO:0000256" key="5">
    <source>
        <dbReference type="SAM" id="Phobius"/>
    </source>
</evidence>